<dbReference type="PANTHER" id="PTHR23527">
    <property type="entry name" value="BLL3282 PROTEIN"/>
    <property type="match status" value="1"/>
</dbReference>
<keyword evidence="5 6" id="KW-0472">Membrane</keyword>
<evidence type="ECO:0000256" key="5">
    <source>
        <dbReference type="ARBA" id="ARBA00023136"/>
    </source>
</evidence>
<feature type="domain" description="Major facilitator superfamily (MFS) profile" evidence="7">
    <location>
        <begin position="14"/>
        <end position="400"/>
    </location>
</feature>
<feature type="transmembrane region" description="Helical" evidence="6">
    <location>
        <begin position="309"/>
        <end position="332"/>
    </location>
</feature>
<feature type="transmembrane region" description="Helical" evidence="6">
    <location>
        <begin position="284"/>
        <end position="303"/>
    </location>
</feature>
<dbReference type="PROSITE" id="PS50850">
    <property type="entry name" value="MFS"/>
    <property type="match status" value="1"/>
</dbReference>
<proteinExistence type="predicted"/>
<evidence type="ECO:0000313" key="8">
    <source>
        <dbReference type="EMBL" id="MBP1947094.1"/>
    </source>
</evidence>
<dbReference type="InterPro" id="IPR020846">
    <property type="entry name" value="MFS_dom"/>
</dbReference>
<organism evidence="8 9">
    <name type="scientific">Virgibacillus litoralis</name>
    <dbReference type="NCBI Taxonomy" id="578221"/>
    <lineage>
        <taxon>Bacteria</taxon>
        <taxon>Bacillati</taxon>
        <taxon>Bacillota</taxon>
        <taxon>Bacilli</taxon>
        <taxon>Bacillales</taxon>
        <taxon>Bacillaceae</taxon>
        <taxon>Virgibacillus</taxon>
    </lineage>
</organism>
<dbReference type="PANTHER" id="PTHR23527:SF1">
    <property type="entry name" value="BLL3282 PROTEIN"/>
    <property type="match status" value="1"/>
</dbReference>
<evidence type="ECO:0000256" key="2">
    <source>
        <dbReference type="ARBA" id="ARBA00022448"/>
    </source>
</evidence>
<keyword evidence="2" id="KW-0813">Transport</keyword>
<name>A0ABS4H868_9BACI</name>
<feature type="transmembrane region" description="Helical" evidence="6">
    <location>
        <begin position="164"/>
        <end position="186"/>
    </location>
</feature>
<feature type="transmembrane region" description="Helical" evidence="6">
    <location>
        <begin position="215"/>
        <end position="238"/>
    </location>
</feature>
<dbReference type="Gene3D" id="1.20.1250.20">
    <property type="entry name" value="MFS general substrate transporter like domains"/>
    <property type="match status" value="2"/>
</dbReference>
<evidence type="ECO:0000256" key="4">
    <source>
        <dbReference type="ARBA" id="ARBA00022989"/>
    </source>
</evidence>
<dbReference type="SUPFAM" id="SSF103473">
    <property type="entry name" value="MFS general substrate transporter"/>
    <property type="match status" value="1"/>
</dbReference>
<keyword evidence="9" id="KW-1185">Reference proteome</keyword>
<sequence length="404" mass="44764">MVLNVKNRNIWDRYLIVLLTIQSVASLSYYAYVPLIPFLQEELVLNNYEIGWLTSAVFLGSSIIAIPSGIIVDKIGVKKGIFIFCFIISFDLLLFIFSSSFTFVLILLFIMGIGYGGITPSTNKGIIDKFSFYNRGTAMGIKQTGVPLGSTLGTLSLPFLASRIGWQNTLLILSIIVMVITFLNFIMYKENSGGKKDQKLKLRENLKKILQNKPLISLAAIIIFFIWTQLSVMTYLVVYINESLEKSLHFSLFCLGTLQFGGVIGRAAWGYISDRFFNRNRGAVLALIGILSGSFVITLGVINNNLSEALLLILSFLLGFSTQAWNGIFVLMMSEIVPKNQVGIASGFGLSVVYLGAIVGTPLSGWITDSTGHYGLMWLIVGIIIILTSTITYFMRFDNYLGKI</sequence>
<keyword evidence="4 6" id="KW-1133">Transmembrane helix</keyword>
<dbReference type="Pfam" id="PF07690">
    <property type="entry name" value="MFS_1"/>
    <property type="match status" value="1"/>
</dbReference>
<feature type="transmembrane region" description="Helical" evidence="6">
    <location>
        <begin position="375"/>
        <end position="395"/>
    </location>
</feature>
<dbReference type="Proteomes" id="UP001519328">
    <property type="component" value="Unassembled WGS sequence"/>
</dbReference>
<evidence type="ECO:0000256" key="6">
    <source>
        <dbReference type="SAM" id="Phobius"/>
    </source>
</evidence>
<feature type="transmembrane region" description="Helical" evidence="6">
    <location>
        <begin position="344"/>
        <end position="363"/>
    </location>
</feature>
<gene>
    <name evidence="8" type="ORF">J2Z82_000017</name>
</gene>
<feature type="transmembrane region" description="Helical" evidence="6">
    <location>
        <begin position="52"/>
        <end position="72"/>
    </location>
</feature>
<evidence type="ECO:0000256" key="3">
    <source>
        <dbReference type="ARBA" id="ARBA00022692"/>
    </source>
</evidence>
<accession>A0ABS4H868</accession>
<dbReference type="InterPro" id="IPR052952">
    <property type="entry name" value="MFS-Transporter"/>
</dbReference>
<evidence type="ECO:0000313" key="9">
    <source>
        <dbReference type="Proteomes" id="UP001519328"/>
    </source>
</evidence>
<evidence type="ECO:0000256" key="1">
    <source>
        <dbReference type="ARBA" id="ARBA00004651"/>
    </source>
</evidence>
<comment type="caution">
    <text evidence="8">The sequence shown here is derived from an EMBL/GenBank/DDBJ whole genome shotgun (WGS) entry which is preliminary data.</text>
</comment>
<keyword evidence="3 6" id="KW-0812">Transmembrane</keyword>
<comment type="subcellular location">
    <subcellularLocation>
        <location evidence="1">Cell membrane</location>
        <topology evidence="1">Multi-pass membrane protein</topology>
    </subcellularLocation>
</comment>
<protein>
    <submittedName>
        <fullName evidence="8">MFS family permease</fullName>
    </submittedName>
</protein>
<reference evidence="8 9" key="1">
    <citation type="submission" date="2021-03" db="EMBL/GenBank/DDBJ databases">
        <title>Genomic Encyclopedia of Type Strains, Phase IV (KMG-IV): sequencing the most valuable type-strain genomes for metagenomic binning, comparative biology and taxonomic classification.</title>
        <authorList>
            <person name="Goeker M."/>
        </authorList>
    </citation>
    <scope>NUCLEOTIDE SEQUENCE [LARGE SCALE GENOMIC DNA]</scope>
    <source>
        <strain evidence="8 9">DSM 21085</strain>
    </source>
</reference>
<feature type="transmembrane region" description="Helical" evidence="6">
    <location>
        <begin position="12"/>
        <end position="32"/>
    </location>
</feature>
<dbReference type="EMBL" id="JAGGKK010000001">
    <property type="protein sequence ID" value="MBP1947094.1"/>
    <property type="molecule type" value="Genomic_DNA"/>
</dbReference>
<dbReference type="InterPro" id="IPR036259">
    <property type="entry name" value="MFS_trans_sf"/>
</dbReference>
<feature type="transmembrane region" description="Helical" evidence="6">
    <location>
        <begin position="81"/>
        <end position="114"/>
    </location>
</feature>
<dbReference type="InterPro" id="IPR011701">
    <property type="entry name" value="MFS"/>
</dbReference>
<dbReference type="RefSeq" id="WP_209478766.1">
    <property type="nucleotide sequence ID" value="NZ_JAGGKK010000001.1"/>
</dbReference>
<feature type="transmembrane region" description="Helical" evidence="6">
    <location>
        <begin position="250"/>
        <end position="272"/>
    </location>
</feature>
<evidence type="ECO:0000259" key="7">
    <source>
        <dbReference type="PROSITE" id="PS50850"/>
    </source>
</evidence>